<evidence type="ECO:0000259" key="1">
    <source>
        <dbReference type="Pfam" id="PF00248"/>
    </source>
</evidence>
<dbReference type="GO" id="GO:0010349">
    <property type="term" value="F:L-galactose dehydrogenase activity"/>
    <property type="evidence" value="ECO:0007669"/>
    <property type="project" value="UniProtKB-EC"/>
</dbReference>
<dbReference type="CDD" id="cd19163">
    <property type="entry name" value="AKR_galDH"/>
    <property type="match status" value="1"/>
</dbReference>
<dbReference type="GO" id="GO:0005829">
    <property type="term" value="C:cytosol"/>
    <property type="evidence" value="ECO:0007669"/>
    <property type="project" value="TreeGrafter"/>
</dbReference>
<name>A0A7W9W4Y8_ARMRO</name>
<organism evidence="2 3">
    <name type="scientific">Armatimonas rosea</name>
    <dbReference type="NCBI Taxonomy" id="685828"/>
    <lineage>
        <taxon>Bacteria</taxon>
        <taxon>Bacillati</taxon>
        <taxon>Armatimonadota</taxon>
        <taxon>Armatimonadia</taxon>
        <taxon>Armatimonadales</taxon>
        <taxon>Armatimonadaceae</taxon>
        <taxon>Armatimonas</taxon>
    </lineage>
</organism>
<dbReference type="InterPro" id="IPR044479">
    <property type="entry name" value="LGALDH-like"/>
</dbReference>
<dbReference type="EC" id="1.1.1.316" evidence="2"/>
<protein>
    <submittedName>
        <fullName evidence="2">L-galactose dehydrogenase</fullName>
        <ecNumber evidence="2">1.1.1.316</ecNumber>
    </submittedName>
</protein>
<evidence type="ECO:0000313" key="2">
    <source>
        <dbReference type="EMBL" id="MBB6049053.1"/>
    </source>
</evidence>
<comment type="caution">
    <text evidence="2">The sequence shown here is derived from an EMBL/GenBank/DDBJ whole genome shotgun (WGS) entry which is preliminary data.</text>
</comment>
<dbReference type="PRINTS" id="PR00069">
    <property type="entry name" value="ALDKETRDTASE"/>
</dbReference>
<dbReference type="InterPro" id="IPR020471">
    <property type="entry name" value="AKR"/>
</dbReference>
<accession>A0A7W9W4Y8</accession>
<dbReference type="InterPro" id="IPR023210">
    <property type="entry name" value="NADP_OxRdtase_dom"/>
</dbReference>
<proteinExistence type="predicted"/>
<dbReference type="Proteomes" id="UP000520814">
    <property type="component" value="Unassembled WGS sequence"/>
</dbReference>
<dbReference type="PANTHER" id="PTHR42686:SF1">
    <property type="entry name" value="GH17980P-RELATED"/>
    <property type="match status" value="1"/>
</dbReference>
<reference evidence="2 3" key="1">
    <citation type="submission" date="2020-08" db="EMBL/GenBank/DDBJ databases">
        <title>Genomic Encyclopedia of Type Strains, Phase IV (KMG-IV): sequencing the most valuable type-strain genomes for metagenomic binning, comparative biology and taxonomic classification.</title>
        <authorList>
            <person name="Goeker M."/>
        </authorList>
    </citation>
    <scope>NUCLEOTIDE SEQUENCE [LARGE SCALE GENOMIC DNA]</scope>
    <source>
        <strain evidence="2 3">DSM 23562</strain>
    </source>
</reference>
<dbReference type="Pfam" id="PF00248">
    <property type="entry name" value="Aldo_ket_red"/>
    <property type="match status" value="1"/>
</dbReference>
<dbReference type="SUPFAM" id="SSF51430">
    <property type="entry name" value="NAD(P)-linked oxidoreductase"/>
    <property type="match status" value="1"/>
</dbReference>
<sequence length="312" mass="33516">MDYRILGKTGLSVSALGFGAAPLGGPYGPITQADATRTVRLALDLGVNFFDTSPWYQASEDVLGEALVGVARESYVLCTKLGRYPSAERPSGEFDFSAARVHQSIDNSLRRLKTDQLDIALCHDIEFADNFQQVIDETLPALRECVAAGKVRFVGVSGLPLAIYPRVLDQTPLDVILSYCHTSLNDDSLWDLIPYLEEKSVGVIGASPLAMGLLSDTGPQPWHPAPEALRLACLEALAWCKAHGVSLAEQAVAWTLQNAPVATVLVGMSSEAQVRQNVATVGTSPDPEAIKAIQEILAPVHRLTWPSGNVTL</sequence>
<dbReference type="AlphaFoldDB" id="A0A7W9W4Y8"/>
<evidence type="ECO:0000313" key="3">
    <source>
        <dbReference type="Proteomes" id="UP000520814"/>
    </source>
</evidence>
<keyword evidence="3" id="KW-1185">Reference proteome</keyword>
<dbReference type="EMBL" id="JACHGW010000001">
    <property type="protein sequence ID" value="MBB6049053.1"/>
    <property type="molecule type" value="Genomic_DNA"/>
</dbReference>
<dbReference type="PANTHER" id="PTHR42686">
    <property type="entry name" value="GH17980P-RELATED"/>
    <property type="match status" value="1"/>
</dbReference>
<keyword evidence="2" id="KW-0560">Oxidoreductase</keyword>
<dbReference type="RefSeq" id="WP_184192673.1">
    <property type="nucleotide sequence ID" value="NZ_JACHGW010000001.1"/>
</dbReference>
<dbReference type="Gene3D" id="3.20.20.100">
    <property type="entry name" value="NADP-dependent oxidoreductase domain"/>
    <property type="match status" value="1"/>
</dbReference>
<dbReference type="InterPro" id="IPR036812">
    <property type="entry name" value="NAD(P)_OxRdtase_dom_sf"/>
</dbReference>
<gene>
    <name evidence="2" type="ORF">HNQ39_000815</name>
</gene>
<feature type="domain" description="NADP-dependent oxidoreductase" evidence="1">
    <location>
        <begin position="16"/>
        <end position="297"/>
    </location>
</feature>